<dbReference type="Pfam" id="PF02687">
    <property type="entry name" value="FtsX"/>
    <property type="match status" value="1"/>
</dbReference>
<organism evidence="11 12">
    <name type="scientific">Flaviaesturariibacter amylovorans</name>
    <dbReference type="NCBI Taxonomy" id="1084520"/>
    <lineage>
        <taxon>Bacteria</taxon>
        <taxon>Pseudomonadati</taxon>
        <taxon>Bacteroidota</taxon>
        <taxon>Chitinophagia</taxon>
        <taxon>Chitinophagales</taxon>
        <taxon>Chitinophagaceae</taxon>
        <taxon>Flaviaestuariibacter</taxon>
    </lineage>
</organism>
<dbReference type="SUPFAM" id="SSF52540">
    <property type="entry name" value="P-loop containing nucleoside triphosphate hydrolases"/>
    <property type="match status" value="1"/>
</dbReference>
<dbReference type="PROSITE" id="PS00211">
    <property type="entry name" value="ABC_TRANSPORTER_1"/>
    <property type="match status" value="1"/>
</dbReference>
<comment type="caution">
    <text evidence="11">The sequence shown here is derived from an EMBL/GenBank/DDBJ whole genome shotgun (WGS) entry which is preliminary data.</text>
</comment>
<keyword evidence="4" id="KW-0547">Nucleotide-binding</keyword>
<feature type="domain" description="ABC transporter" evidence="10">
    <location>
        <begin position="6"/>
        <end position="259"/>
    </location>
</feature>
<evidence type="ECO:0000256" key="9">
    <source>
        <dbReference type="SAM" id="Phobius"/>
    </source>
</evidence>
<comment type="similarity">
    <text evidence="8">Belongs to the ABC transporter superfamily. Macrolide exporter (TC 3.A.1.122) family.</text>
</comment>
<evidence type="ECO:0000313" key="11">
    <source>
        <dbReference type="EMBL" id="GAA4343171.1"/>
    </source>
</evidence>
<gene>
    <name evidence="11" type="ORF">GCM10023184_43290</name>
</gene>
<dbReference type="Pfam" id="PF00005">
    <property type="entry name" value="ABC_tran"/>
    <property type="match status" value="1"/>
</dbReference>
<dbReference type="Proteomes" id="UP001501725">
    <property type="component" value="Unassembled WGS sequence"/>
</dbReference>
<protein>
    <recommendedName>
        <fullName evidence="10">ABC transporter domain-containing protein</fullName>
    </recommendedName>
</protein>
<evidence type="ECO:0000256" key="4">
    <source>
        <dbReference type="ARBA" id="ARBA00022741"/>
    </source>
</evidence>
<dbReference type="InterPro" id="IPR015854">
    <property type="entry name" value="ABC_transpr_LolD-like"/>
</dbReference>
<evidence type="ECO:0000256" key="8">
    <source>
        <dbReference type="ARBA" id="ARBA00038388"/>
    </source>
</evidence>
<dbReference type="RefSeq" id="WP_345258057.1">
    <property type="nucleotide sequence ID" value="NZ_BAABGY010000016.1"/>
</dbReference>
<keyword evidence="5" id="KW-0067">ATP-binding</keyword>
<feature type="transmembrane region" description="Helical" evidence="9">
    <location>
        <begin position="783"/>
        <end position="806"/>
    </location>
</feature>
<evidence type="ECO:0000256" key="6">
    <source>
        <dbReference type="ARBA" id="ARBA00022989"/>
    </source>
</evidence>
<sequence length="821" mass="92451">MNAPLFTIENLACAYNRQEDDAVLRIKHLEIPQGKLVFLLGASGCGKSTLLETLGLMNNTVADGSITFTPADGNKPVDIAKLWDRGAYQELNTVRKRYYSFIFQNTNLMENFTAYENVCLSGMIKENVAQAKVLPEAQTLMARVKLPQSEVDLETLAVNLSGGQRQRLAFVRALTNQATVLFGDEPTGNLDEANAHELFATIKSNLNGGLSAIVVSHDIDLAVAYADQIIVITKEPEKGYGEVHDRNIFNAPDWEGLDDSGIERFKRRLRSYYVAANENKVQTAAGKGNVNTGITYRQLFQRKEGRVLLGRQFMNLWVLSLILFFTFLAIGFANGGLDYLNKKMSSAFVNWVKISIPVLRADKEKVKELVDVLESPNNKTAFNYQSVTPFVTSVAFVYNHAEKEYNPAKTRSVDMDRDARLVQEFVLAPKNVIAGRPEGFRNKSDMAVIVTERFLRDYGYPADADHILMRMSRADTSAGQSRMVPVSMPIPIRTIVSELPGRLDLVYPLYFYKAYVNNSATLDPGQNVKSFFLFYYGKDQEKARKIKTAYADFLSKDARYSSFQPEVFLEADTFGFKPGYTFQVQFLEPFPTYGTLDSLQKKLVSLAAGQAKPEEFVRTYMYSEVEQYSDPYYDQISVYFNNLDRVRDFSKFLLTKFNTQSDNYLIEVDINQVKEKENINFLSNVTYTISILLVVFSTLAVGLFIFNLLKSHLSKVKMNIGTFKAIGLADREARSIYMGIILMFILVSTLLALVLASATGLLLDRFLTMNMVVEQDINYFKIVDANTAIALAVVLASSIAISWMTIKKILNKTPGDLIYNR</sequence>
<evidence type="ECO:0000313" key="12">
    <source>
        <dbReference type="Proteomes" id="UP001501725"/>
    </source>
</evidence>
<evidence type="ECO:0000256" key="1">
    <source>
        <dbReference type="ARBA" id="ARBA00004429"/>
    </source>
</evidence>
<keyword evidence="6 9" id="KW-1133">Transmembrane helix</keyword>
<dbReference type="InterPro" id="IPR003439">
    <property type="entry name" value="ABC_transporter-like_ATP-bd"/>
</dbReference>
<evidence type="ECO:0000256" key="5">
    <source>
        <dbReference type="ARBA" id="ARBA00022840"/>
    </source>
</evidence>
<dbReference type="InterPro" id="IPR027417">
    <property type="entry name" value="P-loop_NTPase"/>
</dbReference>
<name>A0ABP8HRK6_9BACT</name>
<dbReference type="InterPro" id="IPR003593">
    <property type="entry name" value="AAA+_ATPase"/>
</dbReference>
<evidence type="ECO:0000256" key="7">
    <source>
        <dbReference type="ARBA" id="ARBA00023136"/>
    </source>
</evidence>
<evidence type="ECO:0000259" key="10">
    <source>
        <dbReference type="PROSITE" id="PS50893"/>
    </source>
</evidence>
<reference evidence="12" key="1">
    <citation type="journal article" date="2019" name="Int. J. Syst. Evol. Microbiol.">
        <title>The Global Catalogue of Microorganisms (GCM) 10K type strain sequencing project: providing services to taxonomists for standard genome sequencing and annotation.</title>
        <authorList>
            <consortium name="The Broad Institute Genomics Platform"/>
            <consortium name="The Broad Institute Genome Sequencing Center for Infectious Disease"/>
            <person name="Wu L."/>
            <person name="Ma J."/>
        </authorList>
    </citation>
    <scope>NUCLEOTIDE SEQUENCE [LARGE SCALE GENOMIC DNA]</scope>
    <source>
        <strain evidence="12">JCM 17919</strain>
    </source>
</reference>
<dbReference type="EMBL" id="BAABGY010000016">
    <property type="protein sequence ID" value="GAA4343171.1"/>
    <property type="molecule type" value="Genomic_DNA"/>
</dbReference>
<keyword evidence="2" id="KW-1003">Cell membrane</keyword>
<feature type="transmembrane region" description="Helical" evidence="9">
    <location>
        <begin position="736"/>
        <end position="763"/>
    </location>
</feature>
<dbReference type="PROSITE" id="PS50893">
    <property type="entry name" value="ABC_TRANSPORTER_2"/>
    <property type="match status" value="1"/>
</dbReference>
<feature type="transmembrane region" description="Helical" evidence="9">
    <location>
        <begin position="687"/>
        <end position="709"/>
    </location>
</feature>
<dbReference type="PANTHER" id="PTHR24220">
    <property type="entry name" value="IMPORT ATP-BINDING PROTEIN"/>
    <property type="match status" value="1"/>
</dbReference>
<evidence type="ECO:0000256" key="3">
    <source>
        <dbReference type="ARBA" id="ARBA00022692"/>
    </source>
</evidence>
<accession>A0ABP8HRK6</accession>
<keyword evidence="7 9" id="KW-0472">Membrane</keyword>
<feature type="transmembrane region" description="Helical" evidence="9">
    <location>
        <begin position="316"/>
        <end position="337"/>
    </location>
</feature>
<dbReference type="Gene3D" id="3.40.50.300">
    <property type="entry name" value="P-loop containing nucleotide triphosphate hydrolases"/>
    <property type="match status" value="1"/>
</dbReference>
<keyword evidence="12" id="KW-1185">Reference proteome</keyword>
<dbReference type="SMART" id="SM00382">
    <property type="entry name" value="AAA"/>
    <property type="match status" value="1"/>
</dbReference>
<proteinExistence type="inferred from homology"/>
<keyword evidence="3 9" id="KW-0812">Transmembrane</keyword>
<evidence type="ECO:0000256" key="2">
    <source>
        <dbReference type="ARBA" id="ARBA00022475"/>
    </source>
</evidence>
<comment type="subcellular location">
    <subcellularLocation>
        <location evidence="1">Cell inner membrane</location>
        <topology evidence="1">Multi-pass membrane protein</topology>
    </subcellularLocation>
</comment>
<dbReference type="InterPro" id="IPR017871">
    <property type="entry name" value="ABC_transporter-like_CS"/>
</dbReference>
<dbReference type="InterPro" id="IPR003838">
    <property type="entry name" value="ABC3_permease_C"/>
</dbReference>